<dbReference type="InterPro" id="IPR036638">
    <property type="entry name" value="HLH_DNA-bd_sf"/>
</dbReference>
<dbReference type="GO" id="GO:0046983">
    <property type="term" value="F:protein dimerization activity"/>
    <property type="evidence" value="ECO:0007669"/>
    <property type="project" value="InterPro"/>
</dbReference>
<dbReference type="SUPFAM" id="SSF47459">
    <property type="entry name" value="HLH, helix-loop-helix DNA-binding domain"/>
    <property type="match status" value="1"/>
</dbReference>
<feature type="region of interest" description="Disordered" evidence="2">
    <location>
        <begin position="132"/>
        <end position="269"/>
    </location>
</feature>
<gene>
    <name evidence="4" type="ORF">B0T17DRAFT_613654</name>
</gene>
<organism evidence="4 5">
    <name type="scientific">Bombardia bombarda</name>
    <dbReference type="NCBI Taxonomy" id="252184"/>
    <lineage>
        <taxon>Eukaryota</taxon>
        <taxon>Fungi</taxon>
        <taxon>Dikarya</taxon>
        <taxon>Ascomycota</taxon>
        <taxon>Pezizomycotina</taxon>
        <taxon>Sordariomycetes</taxon>
        <taxon>Sordariomycetidae</taxon>
        <taxon>Sordariales</taxon>
        <taxon>Lasiosphaeriaceae</taxon>
        <taxon>Bombardia</taxon>
    </lineage>
</organism>
<evidence type="ECO:0000313" key="5">
    <source>
        <dbReference type="Proteomes" id="UP001174934"/>
    </source>
</evidence>
<dbReference type="PANTHER" id="PTHR47336:SF2">
    <property type="entry name" value="TRANSCRIPTION FACTOR HMS1-RELATED"/>
    <property type="match status" value="1"/>
</dbReference>
<dbReference type="AlphaFoldDB" id="A0AA39XPZ9"/>
<evidence type="ECO:0000259" key="3">
    <source>
        <dbReference type="PROSITE" id="PS50888"/>
    </source>
</evidence>
<protein>
    <recommendedName>
        <fullName evidence="3">BHLH domain-containing protein</fullName>
    </recommendedName>
</protein>
<dbReference type="CDD" id="cd11395">
    <property type="entry name" value="bHLHzip_SREBP_like"/>
    <property type="match status" value="1"/>
</dbReference>
<feature type="compositionally biased region" description="Polar residues" evidence="2">
    <location>
        <begin position="135"/>
        <end position="145"/>
    </location>
</feature>
<dbReference type="SMART" id="SM00353">
    <property type="entry name" value="HLH"/>
    <property type="match status" value="1"/>
</dbReference>
<dbReference type="PROSITE" id="PS50888">
    <property type="entry name" value="BHLH"/>
    <property type="match status" value="1"/>
</dbReference>
<dbReference type="InterPro" id="IPR052099">
    <property type="entry name" value="Regulatory_TF_Diverse"/>
</dbReference>
<dbReference type="InterPro" id="IPR011598">
    <property type="entry name" value="bHLH_dom"/>
</dbReference>
<evidence type="ECO:0000256" key="2">
    <source>
        <dbReference type="SAM" id="MobiDB-lite"/>
    </source>
</evidence>
<evidence type="ECO:0000256" key="1">
    <source>
        <dbReference type="SAM" id="Coils"/>
    </source>
</evidence>
<comment type="caution">
    <text evidence="4">The sequence shown here is derived from an EMBL/GenBank/DDBJ whole genome shotgun (WGS) entry which is preliminary data.</text>
</comment>
<dbReference type="Gene3D" id="4.10.280.10">
    <property type="entry name" value="Helix-loop-helix DNA-binding domain"/>
    <property type="match status" value="1"/>
</dbReference>
<accession>A0AA39XPZ9</accession>
<sequence length="387" mass="42540">MNTGWATSHFTDELDLGINEIVMSNPIPTSEYLDHPNNGVAFIPWPNVGSLYSNPTYSPVAYTEKTAYEHLSMPRESFENGSVGPRTYETGASEWSRFHAGVVSETPMSTQFASANFISGAGETDSDSCDYATFSPVTDKSSPDLSKSRLNRSDAPITPRHGSFPPLVTRGRVSSPAPKALSLPSSRAKSKLSEASLTKIGQLRDVDSKSKPVVNTKQTPSAKKTSGRSGNPNQQQLRTTSHKLKSPRRSSFSLAVTPGPVEDAVDGNDGLTSEEQRLRQNHNFVEKQYRNRLNAQFERLLAALPTEQRAGYTVQHHIRGEGGHTMIGSDFVNGEKRISKAEVLDMATRRIKMLEKERQELQQERTELLQSVDLMSNVAAGRGMGRS</sequence>
<keyword evidence="5" id="KW-1185">Reference proteome</keyword>
<feature type="coiled-coil region" evidence="1">
    <location>
        <begin position="344"/>
        <end position="371"/>
    </location>
</feature>
<reference evidence="4" key="1">
    <citation type="submission" date="2023-06" db="EMBL/GenBank/DDBJ databases">
        <title>Genome-scale phylogeny and comparative genomics of the fungal order Sordariales.</title>
        <authorList>
            <consortium name="Lawrence Berkeley National Laboratory"/>
            <person name="Hensen N."/>
            <person name="Bonometti L."/>
            <person name="Westerberg I."/>
            <person name="Brannstrom I.O."/>
            <person name="Guillou S."/>
            <person name="Cros-Aarteil S."/>
            <person name="Calhoun S."/>
            <person name="Haridas S."/>
            <person name="Kuo A."/>
            <person name="Mondo S."/>
            <person name="Pangilinan J."/>
            <person name="Riley R."/>
            <person name="LaButti K."/>
            <person name="Andreopoulos B."/>
            <person name="Lipzen A."/>
            <person name="Chen C."/>
            <person name="Yanf M."/>
            <person name="Daum C."/>
            <person name="Ng V."/>
            <person name="Clum A."/>
            <person name="Steindorff A."/>
            <person name="Ohm R."/>
            <person name="Martin F."/>
            <person name="Silar P."/>
            <person name="Natvig D."/>
            <person name="Lalanne C."/>
            <person name="Gautier V."/>
            <person name="Ament-velasquez S.L."/>
            <person name="Kruys A."/>
            <person name="Hutchinson M.I."/>
            <person name="Powell A.J."/>
            <person name="Barry K."/>
            <person name="Miller A.N."/>
            <person name="Grigoriev I.V."/>
            <person name="Debuchy R."/>
            <person name="Gladieux P."/>
            <person name="Thoren M.H."/>
            <person name="Johannesson H."/>
        </authorList>
    </citation>
    <scope>NUCLEOTIDE SEQUENCE</scope>
    <source>
        <strain evidence="4">SMH3391-2</strain>
    </source>
</reference>
<feature type="compositionally biased region" description="Polar residues" evidence="2">
    <location>
        <begin position="213"/>
        <end position="239"/>
    </location>
</feature>
<name>A0AA39XPZ9_9PEZI</name>
<proteinExistence type="predicted"/>
<dbReference type="PANTHER" id="PTHR47336">
    <property type="entry name" value="TRANSCRIPTION FACTOR HMS1-RELATED"/>
    <property type="match status" value="1"/>
</dbReference>
<dbReference type="EMBL" id="JAULSR010000001">
    <property type="protein sequence ID" value="KAK0637005.1"/>
    <property type="molecule type" value="Genomic_DNA"/>
</dbReference>
<feature type="domain" description="BHLH" evidence="3">
    <location>
        <begin position="277"/>
        <end position="354"/>
    </location>
</feature>
<keyword evidence="1" id="KW-0175">Coiled coil</keyword>
<dbReference type="Proteomes" id="UP001174934">
    <property type="component" value="Unassembled WGS sequence"/>
</dbReference>
<evidence type="ECO:0000313" key="4">
    <source>
        <dbReference type="EMBL" id="KAK0637005.1"/>
    </source>
</evidence>
<dbReference type="Pfam" id="PF00010">
    <property type="entry name" value="HLH"/>
    <property type="match status" value="1"/>
</dbReference>
<feature type="compositionally biased region" description="Low complexity" evidence="2">
    <location>
        <begin position="174"/>
        <end position="186"/>
    </location>
</feature>